<reference evidence="1 2" key="1">
    <citation type="submission" date="2018-07" db="EMBL/GenBank/DDBJ databases">
        <title>Genome assembly of strain KB82.</title>
        <authorList>
            <person name="Kukolya J."/>
            <person name="Horvath B."/>
            <person name="Nagy I."/>
            <person name="Toth A."/>
        </authorList>
    </citation>
    <scope>NUCLEOTIDE SEQUENCE [LARGE SCALE GENOMIC DNA]</scope>
    <source>
        <strain evidence="1 2">Kb82</strain>
    </source>
</reference>
<proteinExistence type="predicted"/>
<protein>
    <submittedName>
        <fullName evidence="1">Uncharacterized protein</fullName>
    </submittedName>
</protein>
<sequence>MTKIIIFSILLISTFQIRSQEVSDTEEFVDNSISAQLQTKCFENLNQGNEILEKYPALKSVRFCSLLECMFLMAYKEEDIQIAAEKRLIGIATQLYREGNPVYLFSGMDSYRTQQEENLDLTDDNHLVYISYGDCVSPNFFHKSAEIVNKQTRLLINQNAAK</sequence>
<evidence type="ECO:0000313" key="2">
    <source>
        <dbReference type="Proteomes" id="UP000640614"/>
    </source>
</evidence>
<organism evidence="1 2">
    <name type="scientific">Flavobacterium hungaricum</name>
    <dbReference type="NCBI Taxonomy" id="2082725"/>
    <lineage>
        <taxon>Bacteria</taxon>
        <taxon>Pseudomonadati</taxon>
        <taxon>Bacteroidota</taxon>
        <taxon>Flavobacteriia</taxon>
        <taxon>Flavobacteriales</taxon>
        <taxon>Flavobacteriaceae</taxon>
        <taxon>Flavobacterium</taxon>
    </lineage>
</organism>
<dbReference type="Proteomes" id="UP000640614">
    <property type="component" value="Unassembled WGS sequence"/>
</dbReference>
<name>A0ABR9THH8_9FLAO</name>
<accession>A0ABR9THH8</accession>
<gene>
    <name evidence="1" type="ORF">C4F50_07520</name>
</gene>
<dbReference type="EMBL" id="PRDM01000001">
    <property type="protein sequence ID" value="MBE8724799.1"/>
    <property type="molecule type" value="Genomic_DNA"/>
</dbReference>
<comment type="caution">
    <text evidence="1">The sequence shown here is derived from an EMBL/GenBank/DDBJ whole genome shotgun (WGS) entry which is preliminary data.</text>
</comment>
<dbReference type="RefSeq" id="WP_193845770.1">
    <property type="nucleotide sequence ID" value="NZ_PRDM01000001.1"/>
</dbReference>
<evidence type="ECO:0000313" key="1">
    <source>
        <dbReference type="EMBL" id="MBE8724799.1"/>
    </source>
</evidence>
<keyword evidence="2" id="KW-1185">Reference proteome</keyword>